<keyword evidence="9" id="KW-1185">Reference proteome</keyword>
<proteinExistence type="inferred from homology"/>
<evidence type="ECO:0000313" key="9">
    <source>
        <dbReference type="Proteomes" id="UP000624183"/>
    </source>
</evidence>
<dbReference type="Proteomes" id="UP000624183">
    <property type="component" value="Unassembled WGS sequence"/>
</dbReference>
<feature type="transmembrane region" description="Helical" evidence="7">
    <location>
        <begin position="55"/>
        <end position="80"/>
    </location>
</feature>
<dbReference type="InterPro" id="IPR050222">
    <property type="entry name" value="MATE_MdtK"/>
</dbReference>
<name>A0ABQ3BHT0_9ACTN</name>
<evidence type="ECO:0000256" key="3">
    <source>
        <dbReference type="ARBA" id="ARBA00020268"/>
    </source>
</evidence>
<feature type="transmembrane region" description="Helical" evidence="7">
    <location>
        <begin position="419"/>
        <end position="439"/>
    </location>
</feature>
<feature type="transmembrane region" description="Helical" evidence="7">
    <location>
        <begin position="135"/>
        <end position="155"/>
    </location>
</feature>
<protein>
    <recommendedName>
        <fullName evidence="3">Probable multidrug resistance protein NorM</fullName>
    </recommendedName>
    <alternativeName>
        <fullName evidence="5">Multidrug-efflux transporter</fullName>
    </alternativeName>
</protein>
<dbReference type="PANTHER" id="PTHR43298:SF2">
    <property type="entry name" value="FMN_FAD EXPORTER YEEO-RELATED"/>
    <property type="match status" value="1"/>
</dbReference>
<evidence type="ECO:0000256" key="5">
    <source>
        <dbReference type="ARBA" id="ARBA00031636"/>
    </source>
</evidence>
<evidence type="ECO:0000313" key="8">
    <source>
        <dbReference type="EMBL" id="GGZ45846.1"/>
    </source>
</evidence>
<feature type="region of interest" description="Disordered" evidence="6">
    <location>
        <begin position="448"/>
        <end position="468"/>
    </location>
</feature>
<feature type="transmembrane region" description="Helical" evidence="7">
    <location>
        <begin position="196"/>
        <end position="220"/>
    </location>
</feature>
<dbReference type="PANTHER" id="PTHR43298">
    <property type="entry name" value="MULTIDRUG RESISTANCE PROTEIN NORM-RELATED"/>
    <property type="match status" value="1"/>
</dbReference>
<reference evidence="9" key="1">
    <citation type="journal article" date="2019" name="Int. J. Syst. Evol. Microbiol.">
        <title>The Global Catalogue of Microorganisms (GCM) 10K type strain sequencing project: providing services to taxonomists for standard genome sequencing and annotation.</title>
        <authorList>
            <consortium name="The Broad Institute Genomics Platform"/>
            <consortium name="The Broad Institute Genome Sequencing Center for Infectious Disease"/>
            <person name="Wu L."/>
            <person name="Ma J."/>
        </authorList>
    </citation>
    <scope>NUCLEOTIDE SEQUENCE [LARGE SCALE GENOMIC DNA]</scope>
    <source>
        <strain evidence="9">JCM 4602</strain>
    </source>
</reference>
<evidence type="ECO:0000256" key="4">
    <source>
        <dbReference type="ARBA" id="ARBA00022448"/>
    </source>
</evidence>
<feature type="transmembrane region" description="Helical" evidence="7">
    <location>
        <begin position="394"/>
        <end position="413"/>
    </location>
</feature>
<evidence type="ECO:0000256" key="2">
    <source>
        <dbReference type="ARBA" id="ARBA00010199"/>
    </source>
</evidence>
<feature type="transmembrane region" description="Helical" evidence="7">
    <location>
        <begin position="27"/>
        <end position="48"/>
    </location>
</feature>
<feature type="transmembrane region" description="Helical" evidence="7">
    <location>
        <begin position="241"/>
        <end position="270"/>
    </location>
</feature>
<evidence type="ECO:0000256" key="7">
    <source>
        <dbReference type="SAM" id="Phobius"/>
    </source>
</evidence>
<dbReference type="CDD" id="cd12082">
    <property type="entry name" value="MATE_like"/>
    <property type="match status" value="1"/>
</dbReference>
<accession>A0ABQ3BHT0</accession>
<gene>
    <name evidence="8" type="ORF">GCM10010328_20540</name>
</gene>
<keyword evidence="7" id="KW-1133">Transmembrane helix</keyword>
<sequence>MGTTREAAPPSDAPGRGMVGHTVTTALPLYLTMLASTVGGLVDTAVLGRHATASLAAFALTMAVYVPATATVAGAMRGAMPFVAAHDDDPDALVPVVRDSMWLGIVTGLLGALAVGAVPLIGLVSGVPQRTLSELGALPLLMAASVLVAAVGNSATSTLVGLGHSQLVMRAGTTGTAAAVVLSLTLVNGIGSFDGFGLVGAGIAMLVSSLISASVAHWGLRRPAVLAGRSLSPGRPHARALIRLAGVGVPLAATVLIKFAVLGVLAIAAARAGTVSAAAHSITVSLAGLMFTAAVAIGQAIIPLMAPYLKVKDVRGMRAAVRAGVTTALGAVVLLGVALAVLRMPVLSFFTHDPDVRHTLMALLPLVLLVALTDALQAVFGFGLVAMRNTVPSLLAFAVCYGLLTLAAAPLSAQGGLRALWFALLAANTLLAIAQASFFHQRSGRLADPPARPQMDAPDVTAPRNVGP</sequence>
<evidence type="ECO:0000256" key="6">
    <source>
        <dbReference type="SAM" id="MobiDB-lite"/>
    </source>
</evidence>
<feature type="transmembrane region" description="Helical" evidence="7">
    <location>
        <begin position="362"/>
        <end position="387"/>
    </location>
</feature>
<keyword evidence="7" id="KW-0812">Transmembrane</keyword>
<comment type="function">
    <text evidence="1">Multidrug efflux pump.</text>
</comment>
<dbReference type="Pfam" id="PF01554">
    <property type="entry name" value="MatE"/>
    <property type="match status" value="1"/>
</dbReference>
<feature type="transmembrane region" description="Helical" evidence="7">
    <location>
        <begin position="282"/>
        <end position="309"/>
    </location>
</feature>
<feature type="transmembrane region" description="Helical" evidence="7">
    <location>
        <begin position="100"/>
        <end position="123"/>
    </location>
</feature>
<keyword evidence="7" id="KW-0472">Membrane</keyword>
<feature type="transmembrane region" description="Helical" evidence="7">
    <location>
        <begin position="321"/>
        <end position="342"/>
    </location>
</feature>
<keyword evidence="4" id="KW-0813">Transport</keyword>
<dbReference type="InterPro" id="IPR002528">
    <property type="entry name" value="MATE_fam"/>
</dbReference>
<dbReference type="EMBL" id="BMUW01000002">
    <property type="protein sequence ID" value="GGZ45846.1"/>
    <property type="molecule type" value="Genomic_DNA"/>
</dbReference>
<comment type="caution">
    <text evidence="8">The sequence shown here is derived from an EMBL/GenBank/DDBJ whole genome shotgun (WGS) entry which is preliminary data.</text>
</comment>
<comment type="similarity">
    <text evidence="2">Belongs to the multi antimicrobial extrusion (MATE) (TC 2.A.66.1) family.</text>
</comment>
<evidence type="ECO:0000256" key="1">
    <source>
        <dbReference type="ARBA" id="ARBA00003408"/>
    </source>
</evidence>
<organism evidence="8 9">
    <name type="scientific">Streptomyces rubiginosohelvolus</name>
    <dbReference type="NCBI Taxonomy" id="67362"/>
    <lineage>
        <taxon>Bacteria</taxon>
        <taxon>Bacillati</taxon>
        <taxon>Actinomycetota</taxon>
        <taxon>Actinomycetes</taxon>
        <taxon>Kitasatosporales</taxon>
        <taxon>Streptomycetaceae</taxon>
        <taxon>Streptomyces</taxon>
    </lineage>
</organism>